<comment type="caution">
    <text evidence="2">The sequence shown here is derived from an EMBL/GenBank/DDBJ whole genome shotgun (WGS) entry which is preliminary data.</text>
</comment>
<dbReference type="EMBL" id="DYUD01000015">
    <property type="protein sequence ID" value="HJG88750.1"/>
    <property type="molecule type" value="Genomic_DNA"/>
</dbReference>
<dbReference type="SUPFAM" id="SSF56935">
    <property type="entry name" value="Porins"/>
    <property type="match status" value="1"/>
</dbReference>
<keyword evidence="1" id="KW-0732">Signal</keyword>
<reference evidence="2" key="2">
    <citation type="submission" date="2021-09" db="EMBL/GenBank/DDBJ databases">
        <authorList>
            <person name="Gilroy R."/>
        </authorList>
    </citation>
    <scope>NUCLEOTIDE SEQUENCE</scope>
    <source>
        <strain evidence="2">CHK121-7720</strain>
    </source>
</reference>
<feature type="signal peptide" evidence="1">
    <location>
        <begin position="1"/>
        <end position="23"/>
    </location>
</feature>
<organism evidence="2 3">
    <name type="scientific">Barnesiella viscericola</name>
    <dbReference type="NCBI Taxonomy" id="397865"/>
    <lineage>
        <taxon>Bacteria</taxon>
        <taxon>Pseudomonadati</taxon>
        <taxon>Bacteroidota</taxon>
        <taxon>Bacteroidia</taxon>
        <taxon>Bacteroidales</taxon>
        <taxon>Barnesiellaceae</taxon>
        <taxon>Barnesiella</taxon>
    </lineage>
</organism>
<feature type="chain" id="PRO_5036926977" evidence="1">
    <location>
        <begin position="24"/>
        <end position="440"/>
    </location>
</feature>
<gene>
    <name evidence="2" type="ORF">K8U91_04640</name>
</gene>
<dbReference type="Gene3D" id="2.40.160.10">
    <property type="entry name" value="Porin"/>
    <property type="match status" value="1"/>
</dbReference>
<evidence type="ECO:0000313" key="3">
    <source>
        <dbReference type="Proteomes" id="UP000757103"/>
    </source>
</evidence>
<accession>A0A921MR16</accession>
<proteinExistence type="predicted"/>
<dbReference type="AlphaFoldDB" id="A0A921MR16"/>
<dbReference type="InterPro" id="IPR023614">
    <property type="entry name" value="Porin_dom_sf"/>
</dbReference>
<name>A0A921MR16_9BACT</name>
<reference evidence="2" key="1">
    <citation type="journal article" date="2021" name="PeerJ">
        <title>Extensive microbial diversity within the chicken gut microbiome revealed by metagenomics and culture.</title>
        <authorList>
            <person name="Gilroy R."/>
            <person name="Ravi A."/>
            <person name="Getino M."/>
            <person name="Pursley I."/>
            <person name="Horton D.L."/>
            <person name="Alikhan N.F."/>
            <person name="Baker D."/>
            <person name="Gharbi K."/>
            <person name="Hall N."/>
            <person name="Watson M."/>
            <person name="Adriaenssens E.M."/>
            <person name="Foster-Nyarko E."/>
            <person name="Jarju S."/>
            <person name="Secka A."/>
            <person name="Antonio M."/>
            <person name="Oren A."/>
            <person name="Chaudhuri R.R."/>
            <person name="La Ragione R."/>
            <person name="Hildebrand F."/>
            <person name="Pallen M.J."/>
        </authorList>
    </citation>
    <scope>NUCLEOTIDE SEQUENCE</scope>
    <source>
        <strain evidence="2">CHK121-7720</strain>
    </source>
</reference>
<sequence length="440" mass="49116">MKKMIFFCICAWGLLLSPFHAAAADSQSAEPAQQSSRQAPSDTSERIVFLWGGNAANSELIGMFYDTRQLHFQDPRAPRFLLVDRKGRVAFGIGGYVKVTASYDFEGAVPNRDFLTYDIPVPGNPSQRNQFQMDASTSHLFFKLVGDNAVLGKFSVFVDGDFRAGQNYGFRLDQAYVQARGFLIGQTWSTFVDAAAAPPTIDYEGPTGMTSVRNVMARYTLNLGKHWQMALAAEAPSVTCTLDEGYNASISQRMPDIPFYVQYGWNGGHDHIRASGLLRGLSYRDLVAERNRSVLGWAVQLSGITHITRKLSLYYQGVYGYGYGEYLNGLSDEGFDLIPDPDTQGKLYAPETLGYVAGLQYAFSPKFFISASYSQSRVYSKQGALSPESYRYAQYIVGNAFYNLTTDCSIGIEYLYGRRSNLNRQDGEANRINTMIRYNF</sequence>
<dbReference type="RefSeq" id="WP_273305794.1">
    <property type="nucleotide sequence ID" value="NZ_DYUD01000015.1"/>
</dbReference>
<dbReference type="Proteomes" id="UP000757103">
    <property type="component" value="Unassembled WGS sequence"/>
</dbReference>
<dbReference type="Pfam" id="PF19577">
    <property type="entry name" value="DcaP"/>
    <property type="match status" value="1"/>
</dbReference>
<dbReference type="InterPro" id="IPR045748">
    <property type="entry name" value="DcaP"/>
</dbReference>
<evidence type="ECO:0000313" key="2">
    <source>
        <dbReference type="EMBL" id="HJG88750.1"/>
    </source>
</evidence>
<protein>
    <submittedName>
        <fullName evidence="2">Porin</fullName>
    </submittedName>
</protein>
<evidence type="ECO:0000256" key="1">
    <source>
        <dbReference type="SAM" id="SignalP"/>
    </source>
</evidence>